<gene>
    <name evidence="1" type="ORF">HPB47_016872</name>
</gene>
<proteinExistence type="predicted"/>
<protein>
    <submittedName>
        <fullName evidence="1">Uncharacterized protein</fullName>
    </submittedName>
</protein>
<keyword evidence="2" id="KW-1185">Reference proteome</keyword>
<organism evidence="1 2">
    <name type="scientific">Ixodes persulcatus</name>
    <name type="common">Taiga tick</name>
    <dbReference type="NCBI Taxonomy" id="34615"/>
    <lineage>
        <taxon>Eukaryota</taxon>
        <taxon>Metazoa</taxon>
        <taxon>Ecdysozoa</taxon>
        <taxon>Arthropoda</taxon>
        <taxon>Chelicerata</taxon>
        <taxon>Arachnida</taxon>
        <taxon>Acari</taxon>
        <taxon>Parasitiformes</taxon>
        <taxon>Ixodida</taxon>
        <taxon>Ixodoidea</taxon>
        <taxon>Ixodidae</taxon>
        <taxon>Ixodinae</taxon>
        <taxon>Ixodes</taxon>
    </lineage>
</organism>
<comment type="caution">
    <text evidence="1">The sequence shown here is derived from an EMBL/GenBank/DDBJ whole genome shotgun (WGS) entry which is preliminary data.</text>
</comment>
<evidence type="ECO:0000313" key="2">
    <source>
        <dbReference type="Proteomes" id="UP000805193"/>
    </source>
</evidence>
<dbReference type="EMBL" id="JABSTQ010005676">
    <property type="protein sequence ID" value="KAG0438789.1"/>
    <property type="molecule type" value="Genomic_DNA"/>
</dbReference>
<evidence type="ECO:0000313" key="1">
    <source>
        <dbReference type="EMBL" id="KAG0438789.1"/>
    </source>
</evidence>
<sequence>MQELEHNRPLRNSTKPIRADVQFLEWPLREKRRSCDRVKFGSRQAASALESADAAAAEIPETRPVASSTTTETAETDSVSASTVPTVPETSVACSESEAASAQVNTRTTRAPLLRRKPAWQRDFVMN</sequence>
<dbReference type="Proteomes" id="UP000805193">
    <property type="component" value="Unassembled WGS sequence"/>
</dbReference>
<accession>A0AC60QPW0</accession>
<name>A0AC60QPW0_IXOPE</name>
<reference evidence="1 2" key="1">
    <citation type="journal article" date="2020" name="Cell">
        <title>Large-Scale Comparative Analyses of Tick Genomes Elucidate Their Genetic Diversity and Vector Capacities.</title>
        <authorList>
            <consortium name="Tick Genome and Microbiome Consortium (TIGMIC)"/>
            <person name="Jia N."/>
            <person name="Wang J."/>
            <person name="Shi W."/>
            <person name="Du L."/>
            <person name="Sun Y."/>
            <person name="Zhan W."/>
            <person name="Jiang J.F."/>
            <person name="Wang Q."/>
            <person name="Zhang B."/>
            <person name="Ji P."/>
            <person name="Bell-Sakyi L."/>
            <person name="Cui X.M."/>
            <person name="Yuan T.T."/>
            <person name="Jiang B.G."/>
            <person name="Yang W.F."/>
            <person name="Lam T.T."/>
            <person name="Chang Q.C."/>
            <person name="Ding S.J."/>
            <person name="Wang X.J."/>
            <person name="Zhu J.G."/>
            <person name="Ruan X.D."/>
            <person name="Zhao L."/>
            <person name="Wei J.T."/>
            <person name="Ye R.Z."/>
            <person name="Que T.C."/>
            <person name="Du C.H."/>
            <person name="Zhou Y.H."/>
            <person name="Cheng J.X."/>
            <person name="Dai P.F."/>
            <person name="Guo W.B."/>
            <person name="Han X.H."/>
            <person name="Huang E.J."/>
            <person name="Li L.F."/>
            <person name="Wei W."/>
            <person name="Gao Y.C."/>
            <person name="Liu J.Z."/>
            <person name="Shao H.Z."/>
            <person name="Wang X."/>
            <person name="Wang C.C."/>
            <person name="Yang T.C."/>
            <person name="Huo Q.B."/>
            <person name="Li W."/>
            <person name="Chen H.Y."/>
            <person name="Chen S.E."/>
            <person name="Zhou L.G."/>
            <person name="Ni X.B."/>
            <person name="Tian J.H."/>
            <person name="Sheng Y."/>
            <person name="Liu T."/>
            <person name="Pan Y.S."/>
            <person name="Xia L.Y."/>
            <person name="Li J."/>
            <person name="Zhao F."/>
            <person name="Cao W.C."/>
        </authorList>
    </citation>
    <scope>NUCLEOTIDE SEQUENCE [LARGE SCALE GENOMIC DNA]</scope>
    <source>
        <strain evidence="1">Iper-2018</strain>
    </source>
</reference>